<protein>
    <submittedName>
        <fullName evidence="1">Uncharacterized protein</fullName>
    </submittedName>
</protein>
<sequence length="199" mass="23480">MLPDHSVSYAGLCTALKWRENEMMAPERERGEERRDDGDDLKMETTLPGLVEIYNALSFLGNAQSSQILTRVAQQIGVEMRDPLAIGQEEYQRVWSLRHLPFTERWVHSVIEALVSMRTTLLTLANHPDFQQRINTDPSVEEWFQNRVDVLGWVEGYEELSVRVMRMWHHRVERERRRDRRRGNHSAVGEWRTRLEAIL</sequence>
<dbReference type="AlphaFoldDB" id="A0A6G1KI97"/>
<evidence type="ECO:0000313" key="2">
    <source>
        <dbReference type="Proteomes" id="UP000799428"/>
    </source>
</evidence>
<proteinExistence type="predicted"/>
<organism evidence="1 2">
    <name type="scientific">Pleomassaria siparia CBS 279.74</name>
    <dbReference type="NCBI Taxonomy" id="1314801"/>
    <lineage>
        <taxon>Eukaryota</taxon>
        <taxon>Fungi</taxon>
        <taxon>Dikarya</taxon>
        <taxon>Ascomycota</taxon>
        <taxon>Pezizomycotina</taxon>
        <taxon>Dothideomycetes</taxon>
        <taxon>Pleosporomycetidae</taxon>
        <taxon>Pleosporales</taxon>
        <taxon>Pleomassariaceae</taxon>
        <taxon>Pleomassaria</taxon>
    </lineage>
</organism>
<accession>A0A6G1KI97</accession>
<evidence type="ECO:0000313" key="1">
    <source>
        <dbReference type="EMBL" id="KAF2712554.1"/>
    </source>
</evidence>
<name>A0A6G1KI97_9PLEO</name>
<reference evidence="1" key="1">
    <citation type="journal article" date="2020" name="Stud. Mycol.">
        <title>101 Dothideomycetes genomes: a test case for predicting lifestyles and emergence of pathogens.</title>
        <authorList>
            <person name="Haridas S."/>
            <person name="Albert R."/>
            <person name="Binder M."/>
            <person name="Bloem J."/>
            <person name="Labutti K."/>
            <person name="Salamov A."/>
            <person name="Andreopoulos B."/>
            <person name="Baker S."/>
            <person name="Barry K."/>
            <person name="Bills G."/>
            <person name="Bluhm B."/>
            <person name="Cannon C."/>
            <person name="Castanera R."/>
            <person name="Culley D."/>
            <person name="Daum C."/>
            <person name="Ezra D."/>
            <person name="Gonzalez J."/>
            <person name="Henrissat B."/>
            <person name="Kuo A."/>
            <person name="Liang C."/>
            <person name="Lipzen A."/>
            <person name="Lutzoni F."/>
            <person name="Magnuson J."/>
            <person name="Mondo S."/>
            <person name="Nolan M."/>
            <person name="Ohm R."/>
            <person name="Pangilinan J."/>
            <person name="Park H.-J."/>
            <person name="Ramirez L."/>
            <person name="Alfaro M."/>
            <person name="Sun H."/>
            <person name="Tritt A."/>
            <person name="Yoshinaga Y."/>
            <person name="Zwiers L.-H."/>
            <person name="Turgeon B."/>
            <person name="Goodwin S."/>
            <person name="Spatafora J."/>
            <person name="Crous P."/>
            <person name="Grigoriev I."/>
        </authorList>
    </citation>
    <scope>NUCLEOTIDE SEQUENCE</scope>
    <source>
        <strain evidence="1">CBS 279.74</strain>
    </source>
</reference>
<feature type="non-terminal residue" evidence="1">
    <location>
        <position position="199"/>
    </location>
</feature>
<dbReference type="OrthoDB" id="3755880at2759"/>
<keyword evidence="2" id="KW-1185">Reference proteome</keyword>
<gene>
    <name evidence="1" type="ORF">K504DRAFT_464643</name>
</gene>
<dbReference type="EMBL" id="MU005766">
    <property type="protein sequence ID" value="KAF2712554.1"/>
    <property type="molecule type" value="Genomic_DNA"/>
</dbReference>
<dbReference type="Proteomes" id="UP000799428">
    <property type="component" value="Unassembled WGS sequence"/>
</dbReference>